<sequence length="269" mass="30775">MKNLGNLYLENLGIKDSELTVDTLNAIVNAHLSNYSFNNLEVLLNKGEILSLELEDLYKKVVTSRDGGYCFEHNKLVYYVLKDLGFDATSYLGRVVYGRDVDAPRTHRTTIVKVENAEYLLDVGFGPYSPMCIIPLSGETVVDPCGTTYRVVKKNEREFQLEALRDGEYFTLYVFDLGIYQESDYMVANYYTNTYHGSKFVNELIVSIKKDGTIYLVSNFLFSKLLNGEREDFEIDTADKMSEILKDFFDLETDVQKVKSLLDAYLDSL</sequence>
<accession>A0A1Y5F540</accession>
<dbReference type="PANTHER" id="PTHR11786:SF0">
    <property type="entry name" value="ARYLAMINE N-ACETYLTRANSFERASE 4-RELATED"/>
    <property type="match status" value="1"/>
</dbReference>
<dbReference type="AlphaFoldDB" id="A0A1Y5F540"/>
<dbReference type="InterPro" id="IPR001447">
    <property type="entry name" value="Arylamine_N-AcTrfase"/>
</dbReference>
<name>A0A1Y5F540_9BACT</name>
<dbReference type="InterPro" id="IPR038765">
    <property type="entry name" value="Papain-like_cys_pep_sf"/>
</dbReference>
<evidence type="ECO:0000313" key="2">
    <source>
        <dbReference type="EMBL" id="OUR95780.1"/>
    </source>
</evidence>
<evidence type="ECO:0008006" key="4">
    <source>
        <dbReference type="Google" id="ProtNLM"/>
    </source>
</evidence>
<protein>
    <recommendedName>
        <fullName evidence="4">Arylamine N-acetyltransferase</fullName>
    </recommendedName>
</protein>
<comment type="caution">
    <text evidence="2">The sequence shown here is derived from an EMBL/GenBank/DDBJ whole genome shotgun (WGS) entry which is preliminary data.</text>
</comment>
<reference evidence="3" key="1">
    <citation type="journal article" date="2017" name="Proc. Natl. Acad. Sci. U.S.A.">
        <title>Simulation of Deepwater Horizon oil plume reveals substrate specialization within a complex community of hydrocarbon-degraders.</title>
        <authorList>
            <person name="Hu P."/>
            <person name="Dubinsky E.A."/>
            <person name="Probst A.J."/>
            <person name="Wang J."/>
            <person name="Sieber C.M.K."/>
            <person name="Tom L.M."/>
            <person name="Gardinali P."/>
            <person name="Banfield J.F."/>
            <person name="Atlas R.M."/>
            <person name="Andersen G.L."/>
        </authorList>
    </citation>
    <scope>NUCLEOTIDE SEQUENCE [LARGE SCALE GENOMIC DNA]</scope>
</reference>
<gene>
    <name evidence="2" type="ORF">A9Q84_14865</name>
</gene>
<evidence type="ECO:0000313" key="3">
    <source>
        <dbReference type="Proteomes" id="UP000196531"/>
    </source>
</evidence>
<dbReference type="Gene3D" id="3.30.2140.10">
    <property type="entry name" value="Arylamine N-acetyltransferase"/>
    <property type="match status" value="1"/>
</dbReference>
<dbReference type="SUPFAM" id="SSF54001">
    <property type="entry name" value="Cysteine proteinases"/>
    <property type="match status" value="1"/>
</dbReference>
<dbReference type="Pfam" id="PF00797">
    <property type="entry name" value="Acetyltransf_2"/>
    <property type="match status" value="1"/>
</dbReference>
<dbReference type="Proteomes" id="UP000196531">
    <property type="component" value="Unassembled WGS sequence"/>
</dbReference>
<dbReference type="Gene3D" id="2.40.128.150">
    <property type="entry name" value="Cysteine proteinases"/>
    <property type="match status" value="1"/>
</dbReference>
<organism evidence="2 3">
    <name type="scientific">Halobacteriovorax marinus</name>
    <dbReference type="NCBI Taxonomy" id="97084"/>
    <lineage>
        <taxon>Bacteria</taxon>
        <taxon>Pseudomonadati</taxon>
        <taxon>Bdellovibrionota</taxon>
        <taxon>Bacteriovoracia</taxon>
        <taxon>Bacteriovoracales</taxon>
        <taxon>Halobacteriovoraceae</taxon>
        <taxon>Halobacteriovorax</taxon>
    </lineage>
</organism>
<dbReference type="PANTHER" id="PTHR11786">
    <property type="entry name" value="N-HYDROXYARYLAMINE O-ACETYLTRANSFERASE"/>
    <property type="match status" value="1"/>
</dbReference>
<dbReference type="GO" id="GO:0016407">
    <property type="term" value="F:acetyltransferase activity"/>
    <property type="evidence" value="ECO:0007669"/>
    <property type="project" value="InterPro"/>
</dbReference>
<dbReference type="EMBL" id="MAAO01000007">
    <property type="protein sequence ID" value="OUR95780.1"/>
    <property type="molecule type" value="Genomic_DNA"/>
</dbReference>
<evidence type="ECO:0000256" key="1">
    <source>
        <dbReference type="ARBA" id="ARBA00006547"/>
    </source>
</evidence>
<comment type="similarity">
    <text evidence="1">Belongs to the arylamine N-acetyltransferase family.</text>
</comment>
<proteinExistence type="inferred from homology"/>